<gene>
    <name evidence="3" type="ORF">JYT35_00125</name>
</gene>
<keyword evidence="3" id="KW-0489">Methyltransferase</keyword>
<dbReference type="InterPro" id="IPR050447">
    <property type="entry name" value="Erg6_SMT_methyltransf"/>
</dbReference>
<evidence type="ECO:0000256" key="1">
    <source>
        <dbReference type="ARBA" id="ARBA00022679"/>
    </source>
</evidence>
<evidence type="ECO:0000313" key="3">
    <source>
        <dbReference type="EMBL" id="MBN4059505.1"/>
    </source>
</evidence>
<dbReference type="Gene3D" id="3.40.50.150">
    <property type="entry name" value="Vaccinia Virus protein VP39"/>
    <property type="match status" value="1"/>
</dbReference>
<keyword evidence="1" id="KW-0808">Transferase</keyword>
<reference evidence="3" key="1">
    <citation type="submission" date="2021-02" db="EMBL/GenBank/DDBJ databases">
        <title>Activity-based single-cell genomes from oceanic crustal fluid captures similar information to metagenomic and metatranscriptomic surveys with orders of magnitude less sampling.</title>
        <authorList>
            <person name="D'Angelo T.S."/>
            <person name="Orcutt B.N."/>
        </authorList>
    </citation>
    <scope>NUCLEOTIDE SEQUENCE [LARGE SCALE GENOMIC DNA]</scope>
    <source>
        <strain evidence="3">AH-315-J10</strain>
    </source>
</reference>
<dbReference type="Gene3D" id="2.20.25.10">
    <property type="match status" value="1"/>
</dbReference>
<keyword evidence="4" id="KW-1185">Reference proteome</keyword>
<dbReference type="InterPro" id="IPR013216">
    <property type="entry name" value="Methyltransf_11"/>
</dbReference>
<dbReference type="InterPro" id="IPR029063">
    <property type="entry name" value="SAM-dependent_MTases_sf"/>
</dbReference>
<dbReference type="SUPFAM" id="SSF53335">
    <property type="entry name" value="S-adenosyl-L-methionine-dependent methyltransferases"/>
    <property type="match status" value="1"/>
</dbReference>
<name>A0ABS3ATD9_9ACTN</name>
<protein>
    <submittedName>
        <fullName evidence="3">Class I SAM-dependent methyltransferase</fullName>
    </submittedName>
</protein>
<dbReference type="Proteomes" id="UP000724964">
    <property type="component" value="Unassembled WGS sequence"/>
</dbReference>
<dbReference type="PANTHER" id="PTHR44068:SF11">
    <property type="entry name" value="GERANYL DIPHOSPHATE 2-C-METHYLTRANSFERASE"/>
    <property type="match status" value="1"/>
</dbReference>
<proteinExistence type="predicted"/>
<accession>A0ABS3ATD9</accession>
<feature type="domain" description="Methyltransferase type 11" evidence="2">
    <location>
        <begin position="121"/>
        <end position="219"/>
    </location>
</feature>
<dbReference type="GO" id="GO:0032259">
    <property type="term" value="P:methylation"/>
    <property type="evidence" value="ECO:0007669"/>
    <property type="project" value="UniProtKB-KW"/>
</dbReference>
<dbReference type="PANTHER" id="PTHR44068">
    <property type="entry name" value="ZGC:194242"/>
    <property type="match status" value="1"/>
</dbReference>
<evidence type="ECO:0000313" key="4">
    <source>
        <dbReference type="Proteomes" id="UP000724964"/>
    </source>
</evidence>
<sequence length="361" mass="40174">MRLQCPSCHTEGRLECGGSTPVFGPAGATGHLTCRECDTRYEILDGIPQLFVDDHRWRSKQRESDGWESYNAELGQLHFIPTGATPVEFEIPYIDDAHWASIGKNFDLITEGLDFTDKLVLDVGAGRPWAAKHFAMRGARAIAMDVSAHPIISIGRGWAMMGHAGVQFDMFVGDCENLPLAGEQFDYVFISAAMHHTNFLRQLAREMARLLAPGGMVLIANEPTRSAVEDEGELLQAVAQPELRHGITERRPTTVEYLQALKAAGLEVTDLFLGVSAARPENIWASMTQDALLPPRREWLKSGGVSRTLRSLRTRYRNIHAEIELRRALPRGTRGIRSSHAQMMSALYARPDINIRAVKPH</sequence>
<comment type="caution">
    <text evidence="3">The sequence shown here is derived from an EMBL/GenBank/DDBJ whole genome shotgun (WGS) entry which is preliminary data.</text>
</comment>
<dbReference type="GO" id="GO:0008168">
    <property type="term" value="F:methyltransferase activity"/>
    <property type="evidence" value="ECO:0007669"/>
    <property type="project" value="UniProtKB-KW"/>
</dbReference>
<evidence type="ECO:0000259" key="2">
    <source>
        <dbReference type="Pfam" id="PF08241"/>
    </source>
</evidence>
<dbReference type="SUPFAM" id="SSF158997">
    <property type="entry name" value="Trm112p-like"/>
    <property type="match status" value="1"/>
</dbReference>
<dbReference type="EMBL" id="JAFIUH010000001">
    <property type="protein sequence ID" value="MBN4059505.1"/>
    <property type="molecule type" value="Genomic_DNA"/>
</dbReference>
<dbReference type="Pfam" id="PF08241">
    <property type="entry name" value="Methyltransf_11"/>
    <property type="match status" value="1"/>
</dbReference>
<organism evidence="3 4">
    <name type="scientific">Acidimicrobium ferrooxidans</name>
    <dbReference type="NCBI Taxonomy" id="53635"/>
    <lineage>
        <taxon>Bacteria</taxon>
        <taxon>Bacillati</taxon>
        <taxon>Actinomycetota</taxon>
        <taxon>Acidimicrobiia</taxon>
        <taxon>Acidimicrobiales</taxon>
        <taxon>Acidimicrobiaceae</taxon>
        <taxon>Acidimicrobium</taxon>
    </lineage>
</organism>
<dbReference type="CDD" id="cd02440">
    <property type="entry name" value="AdoMet_MTases"/>
    <property type="match status" value="1"/>
</dbReference>